<dbReference type="RefSeq" id="WP_127199072.1">
    <property type="nucleotide sequence ID" value="NZ_RZNX01000003.1"/>
</dbReference>
<evidence type="ECO:0000313" key="2">
    <source>
        <dbReference type="Proteomes" id="UP000272464"/>
    </source>
</evidence>
<name>A0A3S1B5T9_9BACL</name>
<dbReference type="EMBL" id="RZNX01000003">
    <property type="protein sequence ID" value="RUT31692.1"/>
    <property type="molecule type" value="Genomic_DNA"/>
</dbReference>
<comment type="caution">
    <text evidence="1">The sequence shown here is derived from an EMBL/GenBank/DDBJ whole genome shotgun (WGS) entry which is preliminary data.</text>
</comment>
<dbReference type="OrthoDB" id="2922920at2"/>
<evidence type="ECO:0000313" key="1">
    <source>
        <dbReference type="EMBL" id="RUT31692.1"/>
    </source>
</evidence>
<keyword evidence="2" id="KW-1185">Reference proteome</keyword>
<dbReference type="Proteomes" id="UP000272464">
    <property type="component" value="Unassembled WGS sequence"/>
</dbReference>
<gene>
    <name evidence="1" type="ORF">EJP77_09890</name>
</gene>
<organism evidence="1 2">
    <name type="scientific">Paenibacillus zeisoli</name>
    <dbReference type="NCBI Taxonomy" id="2496267"/>
    <lineage>
        <taxon>Bacteria</taxon>
        <taxon>Bacillati</taxon>
        <taxon>Bacillota</taxon>
        <taxon>Bacilli</taxon>
        <taxon>Bacillales</taxon>
        <taxon>Paenibacillaceae</taxon>
        <taxon>Paenibacillus</taxon>
    </lineage>
</organism>
<sequence length="136" mass="14454">MAQILAYSTNVPTPITDGAAITVPLTPAGQGISQVRIVVPPIANNRVELVATVGFRGDLGTGSILFRIFRDGHEIYYARQGFETSFEKYYLTTLQAIDPGVVAGTHDYTLSVELLTPGTAATVIGPITFSALAIEL</sequence>
<accession>A0A3S1B5T9</accession>
<reference evidence="1 2" key="1">
    <citation type="submission" date="2018-12" db="EMBL/GenBank/DDBJ databases">
        <authorList>
            <person name="Sun L."/>
            <person name="Chen Z."/>
        </authorList>
    </citation>
    <scope>NUCLEOTIDE SEQUENCE [LARGE SCALE GENOMIC DNA]</scope>
    <source>
        <strain evidence="1 2">3-5-3</strain>
    </source>
</reference>
<dbReference type="AlphaFoldDB" id="A0A3S1B5T9"/>
<protein>
    <submittedName>
        <fullName evidence="1">Exosporium protein C</fullName>
    </submittedName>
</protein>
<proteinExistence type="predicted"/>